<proteinExistence type="predicted"/>
<evidence type="ECO:0000313" key="2">
    <source>
        <dbReference type="Proteomes" id="UP000314294"/>
    </source>
</evidence>
<name>A0A4Z2J7M5_9TELE</name>
<gene>
    <name evidence="1" type="ORF">EYF80_003935</name>
</gene>
<reference evidence="1 2" key="1">
    <citation type="submission" date="2019-03" db="EMBL/GenBank/DDBJ databases">
        <title>First draft genome of Liparis tanakae, snailfish: a comprehensive survey of snailfish specific genes.</title>
        <authorList>
            <person name="Kim W."/>
            <person name="Song I."/>
            <person name="Jeong J.-H."/>
            <person name="Kim D."/>
            <person name="Kim S."/>
            <person name="Ryu S."/>
            <person name="Song J.Y."/>
            <person name="Lee S.K."/>
        </authorList>
    </citation>
    <scope>NUCLEOTIDE SEQUENCE [LARGE SCALE GENOMIC DNA]</scope>
    <source>
        <tissue evidence="1">Muscle</tissue>
    </source>
</reference>
<protein>
    <submittedName>
        <fullName evidence="1">Uncharacterized protein</fullName>
    </submittedName>
</protein>
<dbReference type="AlphaFoldDB" id="A0A4Z2J7M5"/>
<keyword evidence="2" id="KW-1185">Reference proteome</keyword>
<accession>A0A4Z2J7M5</accession>
<dbReference type="Proteomes" id="UP000314294">
    <property type="component" value="Unassembled WGS sequence"/>
</dbReference>
<organism evidence="1 2">
    <name type="scientific">Liparis tanakae</name>
    <name type="common">Tanaka's snailfish</name>
    <dbReference type="NCBI Taxonomy" id="230148"/>
    <lineage>
        <taxon>Eukaryota</taxon>
        <taxon>Metazoa</taxon>
        <taxon>Chordata</taxon>
        <taxon>Craniata</taxon>
        <taxon>Vertebrata</taxon>
        <taxon>Euteleostomi</taxon>
        <taxon>Actinopterygii</taxon>
        <taxon>Neopterygii</taxon>
        <taxon>Teleostei</taxon>
        <taxon>Neoteleostei</taxon>
        <taxon>Acanthomorphata</taxon>
        <taxon>Eupercaria</taxon>
        <taxon>Perciformes</taxon>
        <taxon>Cottioidei</taxon>
        <taxon>Cottales</taxon>
        <taxon>Liparidae</taxon>
        <taxon>Liparis</taxon>
    </lineage>
</organism>
<evidence type="ECO:0000313" key="1">
    <source>
        <dbReference type="EMBL" id="TNN85688.1"/>
    </source>
</evidence>
<sequence length="101" mass="11398">MRSASKIPRILSGLSFHLRSLDLPWAQLSGCSSSTDGHGERDILHMQHMQSDGGMWTDRRTLASGPRMLWEFSSLYITFAIVSGAQLKTRVTEDNSCREWV</sequence>
<comment type="caution">
    <text evidence="1">The sequence shown here is derived from an EMBL/GenBank/DDBJ whole genome shotgun (WGS) entry which is preliminary data.</text>
</comment>
<dbReference type="EMBL" id="SRLO01000019">
    <property type="protein sequence ID" value="TNN85688.1"/>
    <property type="molecule type" value="Genomic_DNA"/>
</dbReference>